<evidence type="ECO:0008006" key="3">
    <source>
        <dbReference type="Google" id="ProtNLM"/>
    </source>
</evidence>
<proteinExistence type="predicted"/>
<dbReference type="Proteomes" id="UP001628192">
    <property type="component" value="Unassembled WGS sequence"/>
</dbReference>
<dbReference type="RefSeq" id="WP_407844880.1">
    <property type="nucleotide sequence ID" value="NZ_BAAFSG010000001.1"/>
</dbReference>
<dbReference type="SUPFAM" id="SSF88697">
    <property type="entry name" value="PUA domain-like"/>
    <property type="match status" value="1"/>
</dbReference>
<dbReference type="EMBL" id="BAAFSG010000001">
    <property type="protein sequence ID" value="GAB1254621.1"/>
    <property type="molecule type" value="Genomic_DNA"/>
</dbReference>
<accession>A0ABQ0EAH4</accession>
<dbReference type="InterPro" id="IPR015947">
    <property type="entry name" value="PUA-like_sf"/>
</dbReference>
<evidence type="ECO:0000313" key="2">
    <source>
        <dbReference type="Proteomes" id="UP001628192"/>
    </source>
</evidence>
<keyword evidence="2" id="KW-1185">Reference proteome</keyword>
<sequence length="148" mass="16918">MIYPVITIRQPWAALVVLGLKNAENRSWHMPALYRHFHPTTLIHASARPEFSLEVANAELIARGGAPLTEIDPDITRVGHIIGAVRFAACEWKHHHGSKPLTPWCDAESNFWWLIERAMPLPPVPAKGQLRFWEFNYPDRVAWPKEVA</sequence>
<protein>
    <recommendedName>
        <fullName evidence="3">ASCH domain-containing protein</fullName>
    </recommendedName>
</protein>
<evidence type="ECO:0000313" key="1">
    <source>
        <dbReference type="EMBL" id="GAB1254621.1"/>
    </source>
</evidence>
<dbReference type="Gene3D" id="2.30.130.30">
    <property type="entry name" value="Hypothetical protein"/>
    <property type="match status" value="1"/>
</dbReference>
<reference evidence="1 2" key="1">
    <citation type="journal article" date="2025" name="Int. J. Syst. Evol. Microbiol.">
        <title>Desulfovibrio falkowii sp. nov., Porphyromonas miyakawae sp. nov., Mediterraneibacter flintii sp. nov. and Owariibacterium komagatae gen. nov., sp. nov., isolated from human faeces.</title>
        <authorList>
            <person name="Hamaguchi T."/>
            <person name="Ohara M."/>
            <person name="Hisatomi A."/>
            <person name="Sekiguchi K."/>
            <person name="Takeda J.I."/>
            <person name="Ueyama J."/>
            <person name="Ito M."/>
            <person name="Nishiwaki H."/>
            <person name="Ogi T."/>
            <person name="Hirayama M."/>
            <person name="Ohkuma M."/>
            <person name="Sakamoto M."/>
            <person name="Ohno K."/>
        </authorList>
    </citation>
    <scope>NUCLEOTIDE SEQUENCE [LARGE SCALE GENOMIC DNA]</scope>
    <source>
        <strain evidence="1 2">13CB8C</strain>
    </source>
</reference>
<gene>
    <name evidence="1" type="ORF">Defa_21080</name>
</gene>
<organism evidence="1 2">
    <name type="scientific">Desulfovibrio falkowii</name>
    <dbReference type="NCBI Taxonomy" id="3136602"/>
    <lineage>
        <taxon>Bacteria</taxon>
        <taxon>Pseudomonadati</taxon>
        <taxon>Thermodesulfobacteriota</taxon>
        <taxon>Desulfovibrionia</taxon>
        <taxon>Desulfovibrionales</taxon>
        <taxon>Desulfovibrionaceae</taxon>
        <taxon>Desulfovibrio</taxon>
    </lineage>
</organism>
<name>A0ABQ0EAH4_9BACT</name>
<comment type="caution">
    <text evidence="1">The sequence shown here is derived from an EMBL/GenBank/DDBJ whole genome shotgun (WGS) entry which is preliminary data.</text>
</comment>